<dbReference type="CDD" id="cd03424">
    <property type="entry name" value="NUDIX_ADPRase_Nudt5_UGPPase_Nudt14"/>
    <property type="match status" value="1"/>
</dbReference>
<dbReference type="InterPro" id="IPR015797">
    <property type="entry name" value="NUDIX_hydrolase-like_dom_sf"/>
</dbReference>
<dbReference type="GO" id="GO:0016787">
    <property type="term" value="F:hydrolase activity"/>
    <property type="evidence" value="ECO:0007669"/>
    <property type="project" value="UniProtKB-KW"/>
</dbReference>
<name>A0A0A0IKE0_CLOBO</name>
<dbReference type="GO" id="GO:0005829">
    <property type="term" value="C:cytosol"/>
    <property type="evidence" value="ECO:0007669"/>
    <property type="project" value="TreeGrafter"/>
</dbReference>
<dbReference type="Gene3D" id="3.90.79.10">
    <property type="entry name" value="Nucleoside Triphosphate Pyrophosphohydrolase"/>
    <property type="match status" value="1"/>
</dbReference>
<dbReference type="SUPFAM" id="SSF55811">
    <property type="entry name" value="Nudix"/>
    <property type="match status" value="1"/>
</dbReference>
<protein>
    <submittedName>
        <fullName evidence="4">ADP-ribose pyrophosphatase</fullName>
    </submittedName>
</protein>
<dbReference type="GO" id="GO:0019693">
    <property type="term" value="P:ribose phosphate metabolic process"/>
    <property type="evidence" value="ECO:0007669"/>
    <property type="project" value="TreeGrafter"/>
</dbReference>
<proteinExistence type="predicted"/>
<dbReference type="Proteomes" id="UP000030014">
    <property type="component" value="Unassembled WGS sequence"/>
</dbReference>
<evidence type="ECO:0000313" key="5">
    <source>
        <dbReference type="Proteomes" id="UP000030014"/>
    </source>
</evidence>
<evidence type="ECO:0000313" key="4">
    <source>
        <dbReference type="EMBL" id="KGN01940.1"/>
    </source>
</evidence>
<organism evidence="4 5">
    <name type="scientific">Clostridium botulinum C/D str. DC5</name>
    <dbReference type="NCBI Taxonomy" id="1443128"/>
    <lineage>
        <taxon>Bacteria</taxon>
        <taxon>Bacillati</taxon>
        <taxon>Bacillota</taxon>
        <taxon>Clostridia</taxon>
        <taxon>Eubacteriales</taxon>
        <taxon>Clostridiaceae</taxon>
        <taxon>Clostridium</taxon>
    </lineage>
</organism>
<dbReference type="PROSITE" id="PS51462">
    <property type="entry name" value="NUDIX"/>
    <property type="match status" value="1"/>
</dbReference>
<dbReference type="Pfam" id="PF00293">
    <property type="entry name" value="NUDIX"/>
    <property type="match status" value="1"/>
</dbReference>
<reference evidence="4 5" key="1">
    <citation type="submission" date="2014-01" db="EMBL/GenBank/DDBJ databases">
        <title>Plasmidome dynamics in the species complex Clostridium novyi sensu lato converts strains of independent lineages into distinctly different pathogens.</title>
        <authorList>
            <person name="Skarin H."/>
            <person name="Segerman B."/>
        </authorList>
    </citation>
    <scope>NUCLEOTIDE SEQUENCE [LARGE SCALE GENOMIC DNA]</scope>
    <source>
        <strain evidence="4 5">DC5</strain>
    </source>
</reference>
<feature type="domain" description="Nudix hydrolase" evidence="3">
    <location>
        <begin position="39"/>
        <end position="168"/>
    </location>
</feature>
<comment type="caution">
    <text evidence="4">The sequence shown here is derived from an EMBL/GenBank/DDBJ whole genome shotgun (WGS) entry which is preliminary data.</text>
</comment>
<dbReference type="AlphaFoldDB" id="A0A0A0IKE0"/>
<evidence type="ECO:0000259" key="3">
    <source>
        <dbReference type="PROSITE" id="PS51462"/>
    </source>
</evidence>
<dbReference type="FunFam" id="3.90.79.10:FF:000024">
    <property type="entry name" value="ADP-ribose pyrophosphatase"/>
    <property type="match status" value="1"/>
</dbReference>
<dbReference type="GO" id="GO:0006753">
    <property type="term" value="P:nucleoside phosphate metabolic process"/>
    <property type="evidence" value="ECO:0007669"/>
    <property type="project" value="TreeGrafter"/>
</dbReference>
<accession>A0A0A0IKE0</accession>
<keyword evidence="2" id="KW-0378">Hydrolase</keyword>
<gene>
    <name evidence="4" type="ORF">Z955_00640</name>
</gene>
<dbReference type="EMBL" id="JDRY01000001">
    <property type="protein sequence ID" value="KGN01940.1"/>
    <property type="molecule type" value="Genomic_DNA"/>
</dbReference>
<evidence type="ECO:0000256" key="1">
    <source>
        <dbReference type="ARBA" id="ARBA00001946"/>
    </source>
</evidence>
<sequence>MNFTEKTIDEVNKYNGKIIKLDIRTVELPNGKTSTREIVKHPGGVAILAFKDKDTILLVEQFRNPLENTILEIPAGKLEPNEEIEICGRRELEEETGYKANKFTYLGKIVTSPGFCNECIYIYKAEELYEGIIGGDEDEFINTHEIKIEKLKEMIKNGDVIDGKTIAALTFI</sequence>
<dbReference type="PANTHER" id="PTHR11839">
    <property type="entry name" value="UDP/ADP-SUGAR PYROPHOSPHATASE"/>
    <property type="match status" value="1"/>
</dbReference>
<dbReference type="RefSeq" id="WP_039256764.1">
    <property type="nucleotide sequence ID" value="NZ_JDRY01000001.1"/>
</dbReference>
<dbReference type="PANTHER" id="PTHR11839:SF18">
    <property type="entry name" value="NUDIX HYDROLASE DOMAIN-CONTAINING PROTEIN"/>
    <property type="match status" value="1"/>
</dbReference>
<comment type="cofactor">
    <cofactor evidence="1">
        <name>Mg(2+)</name>
        <dbReference type="ChEBI" id="CHEBI:18420"/>
    </cofactor>
</comment>
<evidence type="ECO:0000256" key="2">
    <source>
        <dbReference type="ARBA" id="ARBA00022801"/>
    </source>
</evidence>
<dbReference type="InterPro" id="IPR000086">
    <property type="entry name" value="NUDIX_hydrolase_dom"/>
</dbReference>